<accession>A0A1B7NRV0</accession>
<dbReference type="EMBL" id="LGUA01000996">
    <property type="protein sequence ID" value="OAX79503.1"/>
    <property type="molecule type" value="Genomic_DNA"/>
</dbReference>
<feature type="compositionally biased region" description="Low complexity" evidence="1">
    <location>
        <begin position="47"/>
        <end position="62"/>
    </location>
</feature>
<keyword evidence="3" id="KW-1185">Reference proteome</keyword>
<sequence>MSGGYRDKFPFRSHTAQPPSYLLPDARTMIVRESMSDWSSQLLMQYPQQQEDQEGQWQQQKQPLGVPTDSLYNNPYPHPEQYQLDNQFYDYQMSQVEQQRQQQQFQFYQHQYQHEQFSNRNNPNHQSQGDTSPRRLTLPRLDTSSPAVQPRTQRIKPPRFYANLQLNTPASTAAATSIPPSPGATPQTPFKSALHQASFSPFPDPESASTFASVGRRPPLAVPQRHPTSVAAVSTPATTPSSSQPAFPKRMQRIDRTQAPSLHEATKPRTFFGGIVSSSRKGRRVVKKQKSIPSLSDAGVVAQPKRELKRSQSMFGLLGRLVRREK</sequence>
<feature type="region of interest" description="Disordered" evidence="1">
    <location>
        <begin position="118"/>
        <end position="158"/>
    </location>
</feature>
<proteinExistence type="predicted"/>
<gene>
    <name evidence="2" type="ORF">ACJ72_06177</name>
</gene>
<organism evidence="2 3">
    <name type="scientific">Emergomyces africanus</name>
    <dbReference type="NCBI Taxonomy" id="1955775"/>
    <lineage>
        <taxon>Eukaryota</taxon>
        <taxon>Fungi</taxon>
        <taxon>Dikarya</taxon>
        <taxon>Ascomycota</taxon>
        <taxon>Pezizomycotina</taxon>
        <taxon>Eurotiomycetes</taxon>
        <taxon>Eurotiomycetidae</taxon>
        <taxon>Onygenales</taxon>
        <taxon>Ajellomycetaceae</taxon>
        <taxon>Emergomyces</taxon>
    </lineage>
</organism>
<feature type="compositionally biased region" description="Polar residues" evidence="1">
    <location>
        <begin position="142"/>
        <end position="152"/>
    </location>
</feature>
<name>A0A1B7NRV0_9EURO</name>
<feature type="compositionally biased region" description="Polar residues" evidence="1">
    <location>
        <begin position="118"/>
        <end position="131"/>
    </location>
</feature>
<dbReference type="OrthoDB" id="4188637at2759"/>
<feature type="compositionally biased region" description="Low complexity" evidence="1">
    <location>
        <begin position="229"/>
        <end position="246"/>
    </location>
</feature>
<feature type="region of interest" description="Disordered" evidence="1">
    <location>
        <begin position="229"/>
        <end position="248"/>
    </location>
</feature>
<feature type="region of interest" description="Disordered" evidence="1">
    <location>
        <begin position="171"/>
        <end position="190"/>
    </location>
</feature>
<evidence type="ECO:0000313" key="3">
    <source>
        <dbReference type="Proteomes" id="UP000091918"/>
    </source>
</evidence>
<protein>
    <submittedName>
        <fullName evidence="2">Uncharacterized protein</fullName>
    </submittedName>
</protein>
<dbReference type="AlphaFoldDB" id="A0A1B7NRV0"/>
<dbReference type="Proteomes" id="UP000091918">
    <property type="component" value="Unassembled WGS sequence"/>
</dbReference>
<feature type="compositionally biased region" description="Basic and acidic residues" evidence="1">
    <location>
        <begin position="1"/>
        <end position="10"/>
    </location>
</feature>
<evidence type="ECO:0000256" key="1">
    <source>
        <dbReference type="SAM" id="MobiDB-lite"/>
    </source>
</evidence>
<feature type="region of interest" description="Disordered" evidence="1">
    <location>
        <begin position="1"/>
        <end position="21"/>
    </location>
</feature>
<reference evidence="2 3" key="1">
    <citation type="submission" date="2015-07" db="EMBL/GenBank/DDBJ databases">
        <title>Emmonsia species relationships and genome sequence.</title>
        <authorList>
            <person name="Cuomo C.A."/>
            <person name="Schwartz I.S."/>
            <person name="Kenyon C."/>
            <person name="de Hoog G.S."/>
            <person name="Govender N.P."/>
            <person name="Botha A."/>
            <person name="Moreno L."/>
            <person name="de Vries M."/>
            <person name="Munoz J.F."/>
            <person name="Stielow J.B."/>
        </authorList>
    </citation>
    <scope>NUCLEOTIDE SEQUENCE [LARGE SCALE GENOMIC DNA]</scope>
    <source>
        <strain evidence="2 3">CBS 136260</strain>
    </source>
</reference>
<evidence type="ECO:0000313" key="2">
    <source>
        <dbReference type="EMBL" id="OAX79503.1"/>
    </source>
</evidence>
<feature type="region of interest" description="Disordered" evidence="1">
    <location>
        <begin position="47"/>
        <end position="79"/>
    </location>
</feature>
<comment type="caution">
    <text evidence="2">The sequence shown here is derived from an EMBL/GenBank/DDBJ whole genome shotgun (WGS) entry which is preliminary data.</text>
</comment>